<name>A0ABD8B239_PAEAM</name>
<gene>
    <name evidence="2" type="ORF">V6668_31455</name>
</gene>
<dbReference type="AlphaFoldDB" id="A0ABD8B239"/>
<dbReference type="PANTHER" id="PTHR10948">
    <property type="entry name" value="TRANSPOSASE"/>
    <property type="match status" value="1"/>
</dbReference>
<sequence length="64" mass="7202">MVASSHYPDGAFQIATAYRGKEFACYASLEAAHGLQVYFPDPYFPWQRGSNENANGLLREFSPR</sequence>
<organism evidence="2 3">
    <name type="scientific">Paenibacillus amylolyticus</name>
    <dbReference type="NCBI Taxonomy" id="1451"/>
    <lineage>
        <taxon>Bacteria</taxon>
        <taxon>Bacillati</taxon>
        <taxon>Bacillota</taxon>
        <taxon>Bacilli</taxon>
        <taxon>Bacillales</taxon>
        <taxon>Paenibacillaceae</taxon>
        <taxon>Paenibacillus</taxon>
    </lineage>
</organism>
<dbReference type="Proteomes" id="UP001364764">
    <property type="component" value="Plasmid pY5S7-1"/>
</dbReference>
<dbReference type="PROSITE" id="PS50994">
    <property type="entry name" value="INTEGRASE"/>
    <property type="match status" value="1"/>
</dbReference>
<evidence type="ECO:0000313" key="3">
    <source>
        <dbReference type="Proteomes" id="UP001364764"/>
    </source>
</evidence>
<dbReference type="EMBL" id="CP145893">
    <property type="protein sequence ID" value="WWP23910.1"/>
    <property type="molecule type" value="Genomic_DNA"/>
</dbReference>
<dbReference type="InterPro" id="IPR012337">
    <property type="entry name" value="RNaseH-like_sf"/>
</dbReference>
<keyword evidence="2" id="KW-0614">Plasmid</keyword>
<evidence type="ECO:0000259" key="1">
    <source>
        <dbReference type="PROSITE" id="PS50994"/>
    </source>
</evidence>
<dbReference type="SUPFAM" id="SSF53098">
    <property type="entry name" value="Ribonuclease H-like"/>
    <property type="match status" value="1"/>
</dbReference>
<dbReference type="PANTHER" id="PTHR10948:SF23">
    <property type="entry name" value="TRANSPOSASE INSI FOR INSERTION SEQUENCE ELEMENT IS30A-RELATED"/>
    <property type="match status" value="1"/>
</dbReference>
<accession>A0ABD8B239</accession>
<evidence type="ECO:0000313" key="2">
    <source>
        <dbReference type="EMBL" id="WWP23910.1"/>
    </source>
</evidence>
<dbReference type="InterPro" id="IPR051917">
    <property type="entry name" value="Transposase-Integrase"/>
</dbReference>
<reference evidence="2 3" key="1">
    <citation type="submission" date="2024-02" db="EMBL/GenBank/DDBJ databases">
        <title>Complete sequences of two Paenibacillus sp. strains and one Lysinibacillus strain isolated from the environment on STAA medium highlight biotechnological potential.</title>
        <authorList>
            <person name="Attere S.A."/>
            <person name="Piche L.C."/>
            <person name="Intertaglia L."/>
            <person name="Lami R."/>
            <person name="Charette S.J."/>
            <person name="Vincent A.T."/>
        </authorList>
    </citation>
    <scope>NUCLEOTIDE SEQUENCE [LARGE SCALE GENOMIC DNA]</scope>
    <source>
        <strain evidence="2 3">Y5S-7</strain>
        <plasmid evidence="2 3">pY5S7-1</plasmid>
    </source>
</reference>
<feature type="domain" description="Integrase catalytic" evidence="1">
    <location>
        <begin position="1"/>
        <end position="64"/>
    </location>
</feature>
<proteinExistence type="predicted"/>
<protein>
    <recommendedName>
        <fullName evidence="1">Integrase catalytic domain-containing protein</fullName>
    </recommendedName>
</protein>
<dbReference type="InterPro" id="IPR001584">
    <property type="entry name" value="Integrase_cat-core"/>
</dbReference>
<geneLocation type="plasmid" evidence="2 3">
    <name>pY5S7-1</name>
</geneLocation>